<dbReference type="InterPro" id="IPR055087">
    <property type="entry name" value="GldL-like_N"/>
</dbReference>
<dbReference type="EMBL" id="RQVR01000001">
    <property type="protein sequence ID" value="RRJ93932.1"/>
    <property type="molecule type" value="Genomic_DNA"/>
</dbReference>
<feature type="transmembrane region" description="Helical" evidence="1">
    <location>
        <begin position="7"/>
        <end position="27"/>
    </location>
</feature>
<evidence type="ECO:0000313" key="3">
    <source>
        <dbReference type="EMBL" id="RRJ93932.1"/>
    </source>
</evidence>
<gene>
    <name evidence="3" type="ORF">EG849_00225</name>
</gene>
<keyword evidence="1" id="KW-1133">Transmembrane helix</keyword>
<keyword evidence="1" id="KW-0812">Transmembrane</keyword>
<protein>
    <recommendedName>
        <fullName evidence="2">Gliding motility protein GldL-like N-terminal domain-containing protein</fullName>
    </recommendedName>
</protein>
<comment type="caution">
    <text evidence="3">The sequence shown here is derived from an EMBL/GenBank/DDBJ whole genome shotgun (WGS) entry which is preliminary data.</text>
</comment>
<reference evidence="3 4" key="1">
    <citation type="submission" date="2018-11" db="EMBL/GenBank/DDBJ databases">
        <title>Flavobacterium sp. nov., YIM 102600 draft genome.</title>
        <authorList>
            <person name="Li G."/>
            <person name="Jiang Y."/>
        </authorList>
    </citation>
    <scope>NUCLEOTIDE SEQUENCE [LARGE SCALE GENOMIC DNA]</scope>
    <source>
        <strain evidence="3 4">YIM 102600</strain>
    </source>
</reference>
<proteinExistence type="predicted"/>
<keyword evidence="1" id="KW-0472">Membrane</keyword>
<evidence type="ECO:0000313" key="4">
    <source>
        <dbReference type="Proteomes" id="UP000271937"/>
    </source>
</evidence>
<sequence length="61" mass="6748">MNNKKIYIFFMIGALLIIIGAIMKIMHIEHSDFVLGAGLGLEVGAIAFFLGKLLRAKKEDL</sequence>
<organism evidence="3 4">
    <name type="scientific">Flavobacterium macacae</name>
    <dbReference type="NCBI Taxonomy" id="2488993"/>
    <lineage>
        <taxon>Bacteria</taxon>
        <taxon>Pseudomonadati</taxon>
        <taxon>Bacteroidota</taxon>
        <taxon>Flavobacteriia</taxon>
        <taxon>Flavobacteriales</taxon>
        <taxon>Flavobacteriaceae</taxon>
        <taxon>Flavobacterium</taxon>
    </lineage>
</organism>
<evidence type="ECO:0000259" key="2">
    <source>
        <dbReference type="Pfam" id="PF22827"/>
    </source>
</evidence>
<dbReference type="RefSeq" id="WP_125011074.1">
    <property type="nucleotide sequence ID" value="NZ_RQVR01000001.1"/>
</dbReference>
<dbReference type="Proteomes" id="UP000271937">
    <property type="component" value="Unassembled WGS sequence"/>
</dbReference>
<keyword evidence="4" id="KW-1185">Reference proteome</keyword>
<feature type="transmembrane region" description="Helical" evidence="1">
    <location>
        <begin position="33"/>
        <end position="54"/>
    </location>
</feature>
<feature type="domain" description="Gliding motility protein GldL-like N-terminal" evidence="2">
    <location>
        <begin position="11"/>
        <end position="55"/>
    </location>
</feature>
<name>A0A3P3WFN5_9FLAO</name>
<dbReference type="AlphaFoldDB" id="A0A3P3WFN5"/>
<accession>A0A3P3WFN5</accession>
<dbReference type="Pfam" id="PF22827">
    <property type="entry name" value="GldL_N"/>
    <property type="match status" value="1"/>
</dbReference>
<evidence type="ECO:0000256" key="1">
    <source>
        <dbReference type="SAM" id="Phobius"/>
    </source>
</evidence>